<feature type="transmembrane region" description="Helical" evidence="3">
    <location>
        <begin position="7"/>
        <end position="28"/>
    </location>
</feature>
<reference evidence="5" key="1">
    <citation type="submission" date="2022-09" db="EMBL/GenBank/DDBJ databases">
        <title>Tahibacter sp. nov., isolated from a fresh water.</title>
        <authorList>
            <person name="Baek J.H."/>
            <person name="Lee J.K."/>
            <person name="Kim J.M."/>
            <person name="Jeon C.O."/>
        </authorList>
    </citation>
    <scope>NUCLEOTIDE SEQUENCE</scope>
    <source>
        <strain evidence="5">W38</strain>
    </source>
</reference>
<dbReference type="EC" id="2.7.7.65" evidence="1"/>
<keyword evidence="3" id="KW-0812">Transmembrane</keyword>
<evidence type="ECO:0000256" key="1">
    <source>
        <dbReference type="ARBA" id="ARBA00012528"/>
    </source>
</evidence>
<dbReference type="SUPFAM" id="SSF55073">
    <property type="entry name" value="Nucleotide cyclase"/>
    <property type="match status" value="1"/>
</dbReference>
<name>A0ABY6BJX0_9GAMM</name>
<dbReference type="SMART" id="SM00267">
    <property type="entry name" value="GGDEF"/>
    <property type="match status" value="1"/>
</dbReference>
<accession>A0ABY6BJX0</accession>
<keyword evidence="6" id="KW-1185">Reference proteome</keyword>
<evidence type="ECO:0000256" key="2">
    <source>
        <dbReference type="ARBA" id="ARBA00034247"/>
    </source>
</evidence>
<dbReference type="Proteomes" id="UP001064632">
    <property type="component" value="Chromosome"/>
</dbReference>
<dbReference type="InterPro" id="IPR000160">
    <property type="entry name" value="GGDEF_dom"/>
</dbReference>
<comment type="catalytic activity">
    <reaction evidence="2">
        <text>2 GTP = 3',3'-c-di-GMP + 2 diphosphate</text>
        <dbReference type="Rhea" id="RHEA:24898"/>
        <dbReference type="ChEBI" id="CHEBI:33019"/>
        <dbReference type="ChEBI" id="CHEBI:37565"/>
        <dbReference type="ChEBI" id="CHEBI:58805"/>
        <dbReference type="EC" id="2.7.7.65"/>
    </reaction>
</comment>
<dbReference type="Pfam" id="PF00990">
    <property type="entry name" value="GGDEF"/>
    <property type="match status" value="1"/>
</dbReference>
<proteinExistence type="predicted"/>
<dbReference type="InterPro" id="IPR029787">
    <property type="entry name" value="Nucleotide_cyclase"/>
</dbReference>
<keyword evidence="3" id="KW-0472">Membrane</keyword>
<evidence type="ECO:0000256" key="3">
    <source>
        <dbReference type="SAM" id="Phobius"/>
    </source>
</evidence>
<dbReference type="CDD" id="cd01949">
    <property type="entry name" value="GGDEF"/>
    <property type="match status" value="1"/>
</dbReference>
<organism evidence="5 6">
    <name type="scientific">Tahibacter amnicola</name>
    <dbReference type="NCBI Taxonomy" id="2976241"/>
    <lineage>
        <taxon>Bacteria</taxon>
        <taxon>Pseudomonadati</taxon>
        <taxon>Pseudomonadota</taxon>
        <taxon>Gammaproteobacteria</taxon>
        <taxon>Lysobacterales</taxon>
        <taxon>Rhodanobacteraceae</taxon>
        <taxon>Tahibacter</taxon>
    </lineage>
</organism>
<dbReference type="Gene3D" id="3.30.70.270">
    <property type="match status" value="1"/>
</dbReference>
<evidence type="ECO:0000313" key="6">
    <source>
        <dbReference type="Proteomes" id="UP001064632"/>
    </source>
</evidence>
<dbReference type="RefSeq" id="WP_261696641.1">
    <property type="nucleotide sequence ID" value="NZ_CP104694.1"/>
</dbReference>
<dbReference type="InterPro" id="IPR043128">
    <property type="entry name" value="Rev_trsase/Diguanyl_cyclase"/>
</dbReference>
<dbReference type="PANTHER" id="PTHR45138:SF9">
    <property type="entry name" value="DIGUANYLATE CYCLASE DGCM-RELATED"/>
    <property type="match status" value="1"/>
</dbReference>
<gene>
    <name evidence="5" type="ORF">N4264_08670</name>
</gene>
<feature type="transmembrane region" description="Helical" evidence="3">
    <location>
        <begin position="102"/>
        <end position="121"/>
    </location>
</feature>
<dbReference type="NCBIfam" id="TIGR00254">
    <property type="entry name" value="GGDEF"/>
    <property type="match status" value="1"/>
</dbReference>
<protein>
    <recommendedName>
        <fullName evidence="1">diguanylate cyclase</fullName>
        <ecNumber evidence="1">2.7.7.65</ecNumber>
    </recommendedName>
</protein>
<dbReference type="InterPro" id="IPR050469">
    <property type="entry name" value="Diguanylate_Cyclase"/>
</dbReference>
<sequence>MLALHRSTLLGCAAALAGIFGLFVFSGSAKPPQAWTWIDIVGEGGTTLMCALWLVFLLDGRPRGRVTRLLAGGLAAVLLAAWTDCLDEFFQVDKLQRWDNLLEGTLMPVGVILLTAGLYFWREEQSALSRQLRKRERLFREHRAFDRVTQLADAEYLVQQIRLELSGQQATSGALVLFDIDDFHRINHTFGPSEGDRVLQAVAQVMLLNLRNADLLCRYAGDRFAVLMPGRDAAQALRHAARLARAIEGLTHHTCADDQAISFTVRYSASSIDGEPEALLGALNRAIEHPAHWATHAA</sequence>
<dbReference type="PANTHER" id="PTHR45138">
    <property type="entry name" value="REGULATORY COMPONENTS OF SENSORY TRANSDUCTION SYSTEM"/>
    <property type="match status" value="1"/>
</dbReference>
<dbReference type="PROSITE" id="PS50887">
    <property type="entry name" value="GGDEF"/>
    <property type="match status" value="1"/>
</dbReference>
<keyword evidence="3" id="KW-1133">Transmembrane helix</keyword>
<feature type="domain" description="GGDEF" evidence="4">
    <location>
        <begin position="171"/>
        <end position="298"/>
    </location>
</feature>
<feature type="transmembrane region" description="Helical" evidence="3">
    <location>
        <begin position="34"/>
        <end position="58"/>
    </location>
</feature>
<evidence type="ECO:0000313" key="5">
    <source>
        <dbReference type="EMBL" id="UXI69688.1"/>
    </source>
</evidence>
<evidence type="ECO:0000259" key="4">
    <source>
        <dbReference type="PROSITE" id="PS50887"/>
    </source>
</evidence>
<feature type="transmembrane region" description="Helical" evidence="3">
    <location>
        <begin position="65"/>
        <end position="82"/>
    </location>
</feature>
<dbReference type="EMBL" id="CP104694">
    <property type="protein sequence ID" value="UXI69688.1"/>
    <property type="molecule type" value="Genomic_DNA"/>
</dbReference>